<evidence type="ECO:0000256" key="4">
    <source>
        <dbReference type="ARBA" id="ARBA00022475"/>
    </source>
</evidence>
<protein>
    <recommendedName>
        <fullName evidence="8">Transport permease protein</fullName>
    </recommendedName>
</protein>
<comment type="subcellular location">
    <subcellularLocation>
        <location evidence="1 8">Cell membrane</location>
        <topology evidence="1 8">Multi-pass membrane protein</topology>
    </subcellularLocation>
</comment>
<proteinExistence type="inferred from homology"/>
<dbReference type="GO" id="GO:0140359">
    <property type="term" value="F:ABC-type transporter activity"/>
    <property type="evidence" value="ECO:0007669"/>
    <property type="project" value="InterPro"/>
</dbReference>
<evidence type="ECO:0000256" key="1">
    <source>
        <dbReference type="ARBA" id="ARBA00004651"/>
    </source>
</evidence>
<evidence type="ECO:0000256" key="7">
    <source>
        <dbReference type="ARBA" id="ARBA00023136"/>
    </source>
</evidence>
<feature type="transmembrane region" description="Helical" evidence="8">
    <location>
        <begin position="156"/>
        <end position="178"/>
    </location>
</feature>
<dbReference type="EMBL" id="DWZE01000062">
    <property type="protein sequence ID" value="HJA83341.1"/>
    <property type="molecule type" value="Genomic_DNA"/>
</dbReference>
<dbReference type="Pfam" id="PF12698">
    <property type="entry name" value="ABC2_membrane_3"/>
    <property type="match status" value="1"/>
</dbReference>
<evidence type="ECO:0000256" key="2">
    <source>
        <dbReference type="ARBA" id="ARBA00007783"/>
    </source>
</evidence>
<gene>
    <name evidence="10" type="ORF">H9785_05150</name>
</gene>
<reference evidence="10" key="1">
    <citation type="journal article" date="2021" name="PeerJ">
        <title>Extensive microbial diversity within the chicken gut microbiome revealed by metagenomics and culture.</title>
        <authorList>
            <person name="Gilroy R."/>
            <person name="Ravi A."/>
            <person name="Getino M."/>
            <person name="Pursley I."/>
            <person name="Horton D.L."/>
            <person name="Alikhan N.F."/>
            <person name="Baker D."/>
            <person name="Gharbi K."/>
            <person name="Hall N."/>
            <person name="Watson M."/>
            <person name="Adriaenssens E.M."/>
            <person name="Foster-Nyarko E."/>
            <person name="Jarju S."/>
            <person name="Secka A."/>
            <person name="Antonio M."/>
            <person name="Oren A."/>
            <person name="Chaudhuri R.R."/>
            <person name="La Ragione R."/>
            <person name="Hildebrand F."/>
            <person name="Pallen M.J."/>
        </authorList>
    </citation>
    <scope>NUCLEOTIDE SEQUENCE</scope>
    <source>
        <strain evidence="10">ChiHecec1B25-7008</strain>
    </source>
</reference>
<keyword evidence="5 8" id="KW-0812">Transmembrane</keyword>
<evidence type="ECO:0000313" key="10">
    <source>
        <dbReference type="EMBL" id="HJA83341.1"/>
    </source>
</evidence>
<feature type="transmembrane region" description="Helical" evidence="8">
    <location>
        <begin position="232"/>
        <end position="251"/>
    </location>
</feature>
<dbReference type="InterPro" id="IPR047817">
    <property type="entry name" value="ABC2_TM_bact-type"/>
</dbReference>
<organism evidence="10 11">
    <name type="scientific">Candidatus Bacteroides intestinavium</name>
    <dbReference type="NCBI Taxonomy" id="2838469"/>
    <lineage>
        <taxon>Bacteria</taxon>
        <taxon>Pseudomonadati</taxon>
        <taxon>Bacteroidota</taxon>
        <taxon>Bacteroidia</taxon>
        <taxon>Bacteroidales</taxon>
        <taxon>Bacteroidaceae</taxon>
        <taxon>Bacteroides</taxon>
    </lineage>
</organism>
<dbReference type="PANTHER" id="PTHR30294">
    <property type="entry name" value="MEMBRANE COMPONENT OF ABC TRANSPORTER YHHJ-RELATED"/>
    <property type="match status" value="1"/>
</dbReference>
<comment type="caution">
    <text evidence="10">The sequence shown here is derived from an EMBL/GenBank/DDBJ whole genome shotgun (WGS) entry which is preliminary data.</text>
</comment>
<dbReference type="Proteomes" id="UP000823860">
    <property type="component" value="Unassembled WGS sequence"/>
</dbReference>
<reference evidence="10" key="2">
    <citation type="submission" date="2021-04" db="EMBL/GenBank/DDBJ databases">
        <authorList>
            <person name="Gilroy R."/>
        </authorList>
    </citation>
    <scope>NUCLEOTIDE SEQUENCE</scope>
    <source>
        <strain evidence="10">ChiHecec1B25-7008</strain>
    </source>
</reference>
<dbReference type="InterPro" id="IPR013525">
    <property type="entry name" value="ABC2_TM"/>
</dbReference>
<sequence>MPIFQSLIKKEILHLLRDFRTVTVVLVIPVVLLLLFGFAISTEVNQVRVVAVVEQYTEETKQIIDQFRANSYFAFEGVVSPHDVESLLRKGRADAAVVFRWEDGKLKHQIIVDASNTNLAQTATAYLESVIRSATGSLPVVTHTLYNPQLKSAYNFVPGIMGMIFILICAMMTSVSIVSEKESGTMNLLLVSPVRPRTIILGKLVPYFLLSCLILTLVLVLSYTVLGIPFSFSILNVIWVTLLYMILALALGLQVSTIASTQVAALLISGVMFMIPVVLLSGMIFPVENMPPALQWFTCIIPARWYIAAMRVLMIQQLPVGYVLTEVLVLAGMTIVVLALAIKKFNAKK</sequence>
<feature type="transmembrane region" description="Helical" evidence="8">
    <location>
        <begin position="21"/>
        <end position="40"/>
    </location>
</feature>
<evidence type="ECO:0000256" key="6">
    <source>
        <dbReference type="ARBA" id="ARBA00022989"/>
    </source>
</evidence>
<feature type="transmembrane region" description="Helical" evidence="8">
    <location>
        <begin position="204"/>
        <end position="226"/>
    </location>
</feature>
<evidence type="ECO:0000256" key="3">
    <source>
        <dbReference type="ARBA" id="ARBA00022448"/>
    </source>
</evidence>
<dbReference type="PROSITE" id="PS51012">
    <property type="entry name" value="ABC_TM2"/>
    <property type="match status" value="1"/>
</dbReference>
<dbReference type="PANTHER" id="PTHR30294:SF29">
    <property type="entry name" value="MULTIDRUG ABC TRANSPORTER PERMEASE YBHS-RELATED"/>
    <property type="match status" value="1"/>
</dbReference>
<comment type="similarity">
    <text evidence="2 8">Belongs to the ABC-2 integral membrane protein family.</text>
</comment>
<dbReference type="GO" id="GO:0043190">
    <property type="term" value="C:ATP-binding cassette (ABC) transporter complex"/>
    <property type="evidence" value="ECO:0007669"/>
    <property type="project" value="InterPro"/>
</dbReference>
<evidence type="ECO:0000256" key="8">
    <source>
        <dbReference type="RuleBase" id="RU361157"/>
    </source>
</evidence>
<dbReference type="InterPro" id="IPR000412">
    <property type="entry name" value="ABC_2_transport"/>
</dbReference>
<feature type="transmembrane region" description="Helical" evidence="8">
    <location>
        <begin position="263"/>
        <end position="287"/>
    </location>
</feature>
<name>A0A9D2KRS5_9BACE</name>
<dbReference type="InterPro" id="IPR051449">
    <property type="entry name" value="ABC-2_transporter_component"/>
</dbReference>
<dbReference type="PRINTS" id="PR00164">
    <property type="entry name" value="ABC2TRNSPORT"/>
</dbReference>
<evidence type="ECO:0000313" key="11">
    <source>
        <dbReference type="Proteomes" id="UP000823860"/>
    </source>
</evidence>
<keyword evidence="3 8" id="KW-0813">Transport</keyword>
<dbReference type="AlphaFoldDB" id="A0A9D2KRS5"/>
<feature type="domain" description="ABC transmembrane type-2" evidence="9">
    <location>
        <begin position="120"/>
        <end position="348"/>
    </location>
</feature>
<evidence type="ECO:0000259" key="9">
    <source>
        <dbReference type="PROSITE" id="PS51012"/>
    </source>
</evidence>
<keyword evidence="7 8" id="KW-0472">Membrane</keyword>
<keyword evidence="4 8" id="KW-1003">Cell membrane</keyword>
<feature type="transmembrane region" description="Helical" evidence="8">
    <location>
        <begin position="320"/>
        <end position="342"/>
    </location>
</feature>
<evidence type="ECO:0000256" key="5">
    <source>
        <dbReference type="ARBA" id="ARBA00022692"/>
    </source>
</evidence>
<accession>A0A9D2KRS5</accession>
<keyword evidence="6 8" id="KW-1133">Transmembrane helix</keyword>